<dbReference type="PROSITE" id="PS50026">
    <property type="entry name" value="EGF_3"/>
    <property type="match status" value="1"/>
</dbReference>
<dbReference type="Gene3D" id="2.10.25.10">
    <property type="entry name" value="Laminin"/>
    <property type="match status" value="1"/>
</dbReference>
<dbReference type="PANTHER" id="PTHR15926:SF1">
    <property type="entry name" value="ALL-TRANS RETINOIC ACID-INDUCED DIFFERENTIATION FACTOR"/>
    <property type="match status" value="1"/>
</dbReference>
<keyword evidence="2" id="KW-0472">Membrane</keyword>
<reference evidence="4" key="1">
    <citation type="journal article" date="2010" name="Science">
        <title>Plasticity of animal genome architecture unmasked by rapid evolution of a pelagic tunicate.</title>
        <authorList>
            <person name="Denoeud F."/>
            <person name="Henriet S."/>
            <person name="Mungpakdee S."/>
            <person name="Aury J.M."/>
            <person name="Da Silva C."/>
            <person name="Brinkmann H."/>
            <person name="Mikhaleva J."/>
            <person name="Olsen L.C."/>
            <person name="Jubin C."/>
            <person name="Canestro C."/>
            <person name="Bouquet J.M."/>
            <person name="Danks G."/>
            <person name="Poulain J."/>
            <person name="Campsteijn C."/>
            <person name="Adamski M."/>
            <person name="Cross I."/>
            <person name="Yadetie F."/>
            <person name="Muffato M."/>
            <person name="Louis A."/>
            <person name="Butcher S."/>
            <person name="Tsagkogeorga G."/>
            <person name="Konrad A."/>
            <person name="Singh S."/>
            <person name="Jensen M.F."/>
            <person name="Cong E.H."/>
            <person name="Eikeseth-Otteraa H."/>
            <person name="Noel B."/>
            <person name="Anthouard V."/>
            <person name="Porcel B.M."/>
            <person name="Kachouri-Lafond R."/>
            <person name="Nishino A."/>
            <person name="Ugolini M."/>
            <person name="Chourrout P."/>
            <person name="Nishida H."/>
            <person name="Aasland R."/>
            <person name="Huzurbazar S."/>
            <person name="Westhof E."/>
            <person name="Delsuc F."/>
            <person name="Lehrach H."/>
            <person name="Reinhardt R."/>
            <person name="Weissenbach J."/>
            <person name="Roy S.W."/>
            <person name="Artiguenave F."/>
            <person name="Postlethwait J.H."/>
            <person name="Manak J.R."/>
            <person name="Thompson E.M."/>
            <person name="Jaillon O."/>
            <person name="Du Pasquier L."/>
            <person name="Boudinot P."/>
            <person name="Liberles D.A."/>
            <person name="Volff J.N."/>
            <person name="Philippe H."/>
            <person name="Lenhard B."/>
            <person name="Roest Crollius H."/>
            <person name="Wincker P."/>
            <person name="Chourrout D."/>
        </authorList>
    </citation>
    <scope>NUCLEOTIDE SEQUENCE [LARGE SCALE GENOMIC DNA]</scope>
</reference>
<accession>E4YWD6</accession>
<evidence type="ECO:0000256" key="2">
    <source>
        <dbReference type="SAM" id="Phobius"/>
    </source>
</evidence>
<gene>
    <name evidence="4" type="ORF">GSOID_T00020360001</name>
</gene>
<dbReference type="PANTHER" id="PTHR15926">
    <property type="entry name" value="ALL-TRANS RETINOIC ACID-INDUCED DIFFERENTIATION FACTOR"/>
    <property type="match status" value="1"/>
</dbReference>
<organism evidence="4">
    <name type="scientific">Oikopleura dioica</name>
    <name type="common">Tunicate</name>
    <dbReference type="NCBI Taxonomy" id="34765"/>
    <lineage>
        <taxon>Eukaryota</taxon>
        <taxon>Metazoa</taxon>
        <taxon>Chordata</taxon>
        <taxon>Tunicata</taxon>
        <taxon>Appendicularia</taxon>
        <taxon>Copelata</taxon>
        <taxon>Oikopleuridae</taxon>
        <taxon>Oikopleura</taxon>
    </lineage>
</organism>
<protein>
    <recommendedName>
        <fullName evidence="3">EGF-like domain-containing protein</fullName>
    </recommendedName>
</protein>
<keyword evidence="2" id="KW-0812">Transmembrane</keyword>
<dbReference type="InterPro" id="IPR000742">
    <property type="entry name" value="EGF"/>
</dbReference>
<keyword evidence="2" id="KW-1133">Transmembrane helix</keyword>
<evidence type="ECO:0000256" key="1">
    <source>
        <dbReference type="PROSITE-ProRule" id="PRU00076"/>
    </source>
</evidence>
<dbReference type="EMBL" id="FN655647">
    <property type="protein sequence ID" value="CBY39771.1"/>
    <property type="molecule type" value="Genomic_DNA"/>
</dbReference>
<dbReference type="AlphaFoldDB" id="E4YWD6"/>
<evidence type="ECO:0000313" key="4">
    <source>
        <dbReference type="EMBL" id="CBY39771.1"/>
    </source>
</evidence>
<keyword evidence="1" id="KW-1015">Disulfide bond</keyword>
<feature type="disulfide bond" evidence="1">
    <location>
        <begin position="185"/>
        <end position="194"/>
    </location>
</feature>
<dbReference type="PROSITE" id="PS01186">
    <property type="entry name" value="EGF_2"/>
    <property type="match status" value="1"/>
</dbReference>
<keyword evidence="1" id="KW-0245">EGF-like domain</keyword>
<dbReference type="PROSITE" id="PS00022">
    <property type="entry name" value="EGF_1"/>
    <property type="match status" value="1"/>
</dbReference>
<proteinExistence type="predicted"/>
<dbReference type="Proteomes" id="UP000011014">
    <property type="component" value="Unassembled WGS sequence"/>
</dbReference>
<feature type="domain" description="EGF-like" evidence="3">
    <location>
        <begin position="159"/>
        <end position="195"/>
    </location>
</feature>
<comment type="caution">
    <text evidence="1">Lacks conserved residue(s) required for the propagation of feature annotation.</text>
</comment>
<name>E4YWD6_OIKDI</name>
<sequence>MRLLISAFLSVCAAQDNEQNCGDLSVLATFCSTINGTISKSEKGSFCLNDRNKTVGASFSFCNSSTVDVHNITDLQLLDFRSESGSDCPLRNNSDLTNALQLSSVTLSLNCSCPGALTVKDFSTNTTKTFAAWKTEDHITLPYRQCVGQQSFCSFQQTDSPFNNYTCPENSRCVDAGPGVFDCQCDDGFDGFRCSDKQNFPFAFVLTVVPVVAGISGAMVWFFGRRHIIAYDSL</sequence>
<dbReference type="InterPro" id="IPR042350">
    <property type="entry name" value="ATRAID"/>
</dbReference>
<feature type="transmembrane region" description="Helical" evidence="2">
    <location>
        <begin position="202"/>
        <end position="224"/>
    </location>
</feature>
<evidence type="ECO:0000259" key="3">
    <source>
        <dbReference type="PROSITE" id="PS50026"/>
    </source>
</evidence>